<proteinExistence type="predicted"/>
<dbReference type="AlphaFoldDB" id="A0AAW1RM25"/>
<dbReference type="PANTHER" id="PTHR41733:SF1">
    <property type="entry name" value="CHROMOSOME UNDETERMINED SCAFFOLD_30, WHOLE GENOME SHOTGUN SEQUENCE"/>
    <property type="match status" value="1"/>
</dbReference>
<comment type="caution">
    <text evidence="2">The sequence shown here is derived from an EMBL/GenBank/DDBJ whole genome shotgun (WGS) entry which is preliminary data.</text>
</comment>
<reference evidence="2 3" key="1">
    <citation type="journal article" date="2024" name="Nat. Commun.">
        <title>Phylogenomics reveals the evolutionary origins of lichenization in chlorophyte algae.</title>
        <authorList>
            <person name="Puginier C."/>
            <person name="Libourel C."/>
            <person name="Otte J."/>
            <person name="Skaloud P."/>
            <person name="Haon M."/>
            <person name="Grisel S."/>
            <person name="Petersen M."/>
            <person name="Berrin J.G."/>
            <person name="Delaux P.M."/>
            <person name="Dal Grande F."/>
            <person name="Keller J."/>
        </authorList>
    </citation>
    <scope>NUCLEOTIDE SEQUENCE [LARGE SCALE GENOMIC DNA]</scope>
    <source>
        <strain evidence="2 3">SAG 2145</strain>
    </source>
</reference>
<dbReference type="InterPro" id="IPR001005">
    <property type="entry name" value="SANT/Myb"/>
</dbReference>
<keyword evidence="3" id="KW-1185">Reference proteome</keyword>
<sequence>MEISEQQRMEWVHCMRGKFSPPGMINEDLSIRQEFFKPDKVFLVEEKKWGNEERDKLYQGLEKFGIGKWREISENLLPKYDDQALRVKASRLMGSQSLARYVGWKGNRHAVDAEQARNRKLGEELGCWKAGVLVENDNGDVAKALNALEKR</sequence>
<feature type="domain" description="Myb-like" evidence="1">
    <location>
        <begin position="48"/>
        <end position="93"/>
    </location>
</feature>
<dbReference type="SUPFAM" id="SSF46689">
    <property type="entry name" value="Homeodomain-like"/>
    <property type="match status" value="1"/>
</dbReference>
<dbReference type="Gene3D" id="1.10.10.60">
    <property type="entry name" value="Homeodomain-like"/>
    <property type="match status" value="1"/>
</dbReference>
<evidence type="ECO:0000313" key="2">
    <source>
        <dbReference type="EMBL" id="KAK9834575.1"/>
    </source>
</evidence>
<gene>
    <name evidence="2" type="ORF">WJX74_005014</name>
</gene>
<dbReference type="PANTHER" id="PTHR41733">
    <property type="entry name" value="UBIQUITIN-ASSOCIATED/TRANSLATION ELONGATION FACTOR EF1B, N-TERMINAL, EUKARYOTE"/>
    <property type="match status" value="1"/>
</dbReference>
<dbReference type="Pfam" id="PF00249">
    <property type="entry name" value="Myb_DNA-binding"/>
    <property type="match status" value="1"/>
</dbReference>
<name>A0AAW1RM25_9CHLO</name>
<dbReference type="EMBL" id="JALJOS010000009">
    <property type="protein sequence ID" value="KAK9834575.1"/>
    <property type="molecule type" value="Genomic_DNA"/>
</dbReference>
<accession>A0AAW1RM25</accession>
<dbReference type="InterPro" id="IPR009057">
    <property type="entry name" value="Homeodomain-like_sf"/>
</dbReference>
<evidence type="ECO:0000259" key="1">
    <source>
        <dbReference type="PROSITE" id="PS50090"/>
    </source>
</evidence>
<organism evidence="2 3">
    <name type="scientific">Apatococcus lobatus</name>
    <dbReference type="NCBI Taxonomy" id="904363"/>
    <lineage>
        <taxon>Eukaryota</taxon>
        <taxon>Viridiplantae</taxon>
        <taxon>Chlorophyta</taxon>
        <taxon>core chlorophytes</taxon>
        <taxon>Trebouxiophyceae</taxon>
        <taxon>Chlorellales</taxon>
        <taxon>Chlorellaceae</taxon>
        <taxon>Apatococcus</taxon>
    </lineage>
</organism>
<dbReference type="Proteomes" id="UP001438707">
    <property type="component" value="Unassembled WGS sequence"/>
</dbReference>
<evidence type="ECO:0000313" key="3">
    <source>
        <dbReference type="Proteomes" id="UP001438707"/>
    </source>
</evidence>
<dbReference type="PROSITE" id="PS50090">
    <property type="entry name" value="MYB_LIKE"/>
    <property type="match status" value="1"/>
</dbReference>
<protein>
    <recommendedName>
        <fullName evidence="1">Myb-like domain-containing protein</fullName>
    </recommendedName>
</protein>